<dbReference type="GO" id="GO:0005506">
    <property type="term" value="F:iron ion binding"/>
    <property type="evidence" value="ECO:0007669"/>
    <property type="project" value="InterPro"/>
</dbReference>
<dbReference type="CDD" id="cd11029">
    <property type="entry name" value="CYP107-like"/>
    <property type="match status" value="1"/>
</dbReference>
<dbReference type="PANTHER" id="PTHR46696:SF1">
    <property type="entry name" value="CYTOCHROME P450 YJIB-RELATED"/>
    <property type="match status" value="1"/>
</dbReference>
<accession>A0A4R4TPC2</accession>
<dbReference type="PRINTS" id="PR00359">
    <property type="entry name" value="BP450"/>
</dbReference>
<evidence type="ECO:0000256" key="1">
    <source>
        <dbReference type="ARBA" id="ARBA00010617"/>
    </source>
</evidence>
<evidence type="ECO:0000313" key="8">
    <source>
        <dbReference type="EMBL" id="TDC79967.1"/>
    </source>
</evidence>
<sequence length="404" mass="44405">MDLKPRVIDPSGSDIRTESAAFRDTGPAVPITLPGGVEAWLITRHAVAKRLFTDPRVSKDASQHWPDFQAGRIPEGWSLYLWVAANNMFTAYGKDHTRLRRLVAPAFTHRRTVAMTERVESITAELLDGLAATPAGQPADLFGGFTNPLPIRMICELYGLAQESRAEFQHSVDFLFRTSATPEEMGTAYQSLYRILGEMTAEKRENPGDDLASALIGTRDEDGDRLTEEELFDTLLLILTAGHETTVHLLGNAVHALLTHPEQLAMVRSGEASWDAVIDETLRWAPSVANLPLRYATEPIQIEDGLVIETNQPILMGLFAAGTDPEQHGPTADRFDITRPAGEHLAFGHGAHYCLGAPLARLEARTALPALFDRFPAMRLAKTELRQVDSLISLGNAEIPVYLA</sequence>
<dbReference type="InterPro" id="IPR002397">
    <property type="entry name" value="Cyt_P450_B"/>
</dbReference>
<evidence type="ECO:0000256" key="2">
    <source>
        <dbReference type="ARBA" id="ARBA00022617"/>
    </source>
</evidence>
<dbReference type="InterPro" id="IPR036396">
    <property type="entry name" value="Cyt_P450_sf"/>
</dbReference>
<dbReference type="FunFam" id="1.10.630.10:FF:000018">
    <property type="entry name" value="Cytochrome P450 monooxygenase"/>
    <property type="match status" value="1"/>
</dbReference>
<comment type="similarity">
    <text evidence="1 7">Belongs to the cytochrome P450 family.</text>
</comment>
<dbReference type="PRINTS" id="PR00385">
    <property type="entry name" value="P450"/>
</dbReference>
<keyword evidence="4 7" id="KW-0560">Oxidoreductase</keyword>
<dbReference type="GO" id="GO:0004497">
    <property type="term" value="F:monooxygenase activity"/>
    <property type="evidence" value="ECO:0007669"/>
    <property type="project" value="UniProtKB-KW"/>
</dbReference>
<dbReference type="SUPFAM" id="SSF48264">
    <property type="entry name" value="Cytochrome P450"/>
    <property type="match status" value="1"/>
</dbReference>
<comment type="caution">
    <text evidence="8">The sequence shown here is derived from an EMBL/GenBank/DDBJ whole genome shotgun (WGS) entry which is preliminary data.</text>
</comment>
<dbReference type="GO" id="GO:0016705">
    <property type="term" value="F:oxidoreductase activity, acting on paired donors, with incorporation or reduction of molecular oxygen"/>
    <property type="evidence" value="ECO:0007669"/>
    <property type="project" value="InterPro"/>
</dbReference>
<name>A0A4R4TPC2_9ACTN</name>
<evidence type="ECO:0000256" key="4">
    <source>
        <dbReference type="ARBA" id="ARBA00023002"/>
    </source>
</evidence>
<keyword evidence="9" id="KW-1185">Reference proteome</keyword>
<dbReference type="Proteomes" id="UP000295345">
    <property type="component" value="Unassembled WGS sequence"/>
</dbReference>
<dbReference type="PANTHER" id="PTHR46696">
    <property type="entry name" value="P450, PUTATIVE (EUROFUNG)-RELATED"/>
    <property type="match status" value="1"/>
</dbReference>
<evidence type="ECO:0000313" key="9">
    <source>
        <dbReference type="Proteomes" id="UP000295345"/>
    </source>
</evidence>
<keyword evidence="5 7" id="KW-0408">Iron</keyword>
<organism evidence="8 9">
    <name type="scientific">Streptomyces hainanensis</name>
    <dbReference type="NCBI Taxonomy" id="402648"/>
    <lineage>
        <taxon>Bacteria</taxon>
        <taxon>Bacillati</taxon>
        <taxon>Actinomycetota</taxon>
        <taxon>Actinomycetes</taxon>
        <taxon>Kitasatosporales</taxon>
        <taxon>Streptomycetaceae</taxon>
        <taxon>Streptomyces</taxon>
    </lineage>
</organism>
<dbReference type="InterPro" id="IPR017972">
    <property type="entry name" value="Cyt_P450_CS"/>
</dbReference>
<dbReference type="OrthoDB" id="5500002at2"/>
<evidence type="ECO:0000256" key="3">
    <source>
        <dbReference type="ARBA" id="ARBA00022723"/>
    </source>
</evidence>
<reference evidence="8 9" key="1">
    <citation type="submission" date="2019-03" db="EMBL/GenBank/DDBJ databases">
        <title>Draft genome sequences of novel Actinobacteria.</title>
        <authorList>
            <person name="Sahin N."/>
            <person name="Ay H."/>
            <person name="Saygin H."/>
        </authorList>
    </citation>
    <scope>NUCLEOTIDE SEQUENCE [LARGE SCALE GENOMIC DNA]</scope>
    <source>
        <strain evidence="8 9">DSM 41900</strain>
    </source>
</reference>
<gene>
    <name evidence="8" type="ORF">E1283_01405</name>
</gene>
<evidence type="ECO:0000256" key="6">
    <source>
        <dbReference type="ARBA" id="ARBA00023033"/>
    </source>
</evidence>
<keyword evidence="3 7" id="KW-0479">Metal-binding</keyword>
<evidence type="ECO:0000256" key="5">
    <source>
        <dbReference type="ARBA" id="ARBA00023004"/>
    </source>
</evidence>
<protein>
    <submittedName>
        <fullName evidence="8">Cytochrome P450</fullName>
    </submittedName>
</protein>
<dbReference type="PROSITE" id="PS00086">
    <property type="entry name" value="CYTOCHROME_P450"/>
    <property type="match status" value="1"/>
</dbReference>
<dbReference type="EMBL" id="SMKI01000008">
    <property type="protein sequence ID" value="TDC79967.1"/>
    <property type="molecule type" value="Genomic_DNA"/>
</dbReference>
<evidence type="ECO:0000256" key="7">
    <source>
        <dbReference type="RuleBase" id="RU000461"/>
    </source>
</evidence>
<dbReference type="GO" id="GO:0020037">
    <property type="term" value="F:heme binding"/>
    <property type="evidence" value="ECO:0007669"/>
    <property type="project" value="InterPro"/>
</dbReference>
<keyword evidence="6 7" id="KW-0503">Monooxygenase</keyword>
<dbReference type="Gene3D" id="1.10.630.10">
    <property type="entry name" value="Cytochrome P450"/>
    <property type="match status" value="1"/>
</dbReference>
<dbReference type="Pfam" id="PF00067">
    <property type="entry name" value="p450"/>
    <property type="match status" value="2"/>
</dbReference>
<dbReference type="AlphaFoldDB" id="A0A4R4TPC2"/>
<dbReference type="InterPro" id="IPR001128">
    <property type="entry name" value="Cyt_P450"/>
</dbReference>
<keyword evidence="2 7" id="KW-0349">Heme</keyword>
<proteinExistence type="inferred from homology"/>